<dbReference type="AlphaFoldDB" id="A0AAV4Y307"/>
<keyword evidence="3" id="KW-1185">Reference proteome</keyword>
<accession>A0AAV4Y307</accession>
<feature type="region of interest" description="Disordered" evidence="1">
    <location>
        <begin position="24"/>
        <end position="43"/>
    </location>
</feature>
<comment type="caution">
    <text evidence="2">The sequence shown here is derived from an EMBL/GenBank/DDBJ whole genome shotgun (WGS) entry which is preliminary data.</text>
</comment>
<evidence type="ECO:0000313" key="2">
    <source>
        <dbReference type="EMBL" id="GIZ00800.1"/>
    </source>
</evidence>
<organism evidence="2 3">
    <name type="scientific">Caerostris extrusa</name>
    <name type="common">Bark spider</name>
    <name type="synonym">Caerostris bankana</name>
    <dbReference type="NCBI Taxonomy" id="172846"/>
    <lineage>
        <taxon>Eukaryota</taxon>
        <taxon>Metazoa</taxon>
        <taxon>Ecdysozoa</taxon>
        <taxon>Arthropoda</taxon>
        <taxon>Chelicerata</taxon>
        <taxon>Arachnida</taxon>
        <taxon>Araneae</taxon>
        <taxon>Araneomorphae</taxon>
        <taxon>Entelegynae</taxon>
        <taxon>Araneoidea</taxon>
        <taxon>Araneidae</taxon>
        <taxon>Caerostris</taxon>
    </lineage>
</organism>
<dbReference type="Proteomes" id="UP001054945">
    <property type="component" value="Unassembled WGS sequence"/>
</dbReference>
<proteinExistence type="predicted"/>
<name>A0AAV4Y307_CAEEX</name>
<dbReference type="EMBL" id="BPLR01018587">
    <property type="protein sequence ID" value="GIZ00800.1"/>
    <property type="molecule type" value="Genomic_DNA"/>
</dbReference>
<evidence type="ECO:0000256" key="1">
    <source>
        <dbReference type="SAM" id="MobiDB-lite"/>
    </source>
</evidence>
<gene>
    <name evidence="2" type="ORF">CEXT_803971</name>
</gene>
<sequence>MVPVHSNHLWNGQLSQTNRSCALPRKRGRLSPPTTSVAPQWQGGGQEALPLTVLRAPRLKIRCPLWSSFRFRQTECVYPEGGWLEPSRTSCAIRLVQMGQVDLLGFEEY</sequence>
<evidence type="ECO:0000313" key="3">
    <source>
        <dbReference type="Proteomes" id="UP001054945"/>
    </source>
</evidence>
<reference evidence="2 3" key="1">
    <citation type="submission" date="2021-06" db="EMBL/GenBank/DDBJ databases">
        <title>Caerostris extrusa draft genome.</title>
        <authorList>
            <person name="Kono N."/>
            <person name="Arakawa K."/>
        </authorList>
    </citation>
    <scope>NUCLEOTIDE SEQUENCE [LARGE SCALE GENOMIC DNA]</scope>
</reference>
<protein>
    <submittedName>
        <fullName evidence="2">Uncharacterized protein</fullName>
    </submittedName>
</protein>